<dbReference type="SUPFAM" id="SSF53850">
    <property type="entry name" value="Periplasmic binding protein-like II"/>
    <property type="match status" value="1"/>
</dbReference>
<dbReference type="AlphaFoldDB" id="A0A7Z0QMP6"/>
<sequence length="609" mass="66445">MILIVALAITASIASAQAPPARADTVIFDLVKPVDDFRNFNWYTRRARGDDALSGGHQAMWEPLFLLDYDTGKLEPWLGLSLTPKDPNNPVEWTLTLRRGIEWSDSTPAAKQPFDADDVIFTVNMVLQHDSLNASEAATLRSQVASVEKPTPADPSNLKVVFKLNKANPRFAIENFGAGLFGSFLIMPQHIWKDAVGVDAAGKPRDPADFKFANPIGTGPYKLKDPSRIKMTWVRDPNWWGIKKPPGFGNDAFKKKLPDPQQLEWQVFDSETKSKAGLIANNIDAAREFTPANFADAKANNAKIIGWDTASALAWNDPCGRQLDINTKYVVDGKPTPWSDPKFRKALSLLIDRSTLANKVYGDAAVPSRTMFPEYGAMKPFIDAVVAGNFGLPPKADIAAGQKVLTDAGYAKDNADGLFKKDTKAIAASILVNADNPQDVAAGNELAKQLRDAGVDAKAVSMRNDDYAGQAIPEGSYEIVYGWLSCGSVTDPYASMARYATPAAPLGKRSPGFDNTGRWDGPKYDAYAAVVTNELGKRPVGHGGVPDLVKKAYQILDEEMPFIPLVQTPRIMPFNTTFWTGWPAKGGQGVPLHHWAATQRLIHGLKKVP</sequence>
<evidence type="ECO:0000313" key="9">
    <source>
        <dbReference type="Proteomes" id="UP000564836"/>
    </source>
</evidence>
<dbReference type="RefSeq" id="WP_166354181.1">
    <property type="nucleotide sequence ID" value="NZ_CP049700.1"/>
</dbReference>
<evidence type="ECO:0000313" key="7">
    <source>
        <dbReference type="EMBL" id="NYY96821.1"/>
    </source>
</evidence>
<evidence type="ECO:0000256" key="1">
    <source>
        <dbReference type="ARBA" id="ARBA00004418"/>
    </source>
</evidence>
<gene>
    <name evidence="8" type="ORF">G6321_00001115</name>
    <name evidence="7" type="ORF">G6321_54010</name>
</gene>
<dbReference type="EMBL" id="CP088278">
    <property type="protein sequence ID" value="UGX89720.1"/>
    <property type="molecule type" value="Genomic_DNA"/>
</dbReference>
<dbReference type="GO" id="GO:0030288">
    <property type="term" value="C:outer membrane-bounded periplasmic space"/>
    <property type="evidence" value="ECO:0007669"/>
    <property type="project" value="UniProtKB-ARBA"/>
</dbReference>
<geneLocation type="plasmid" evidence="8 9">
    <name>pBb323S2a</name>
</geneLocation>
<reference evidence="8 9" key="1">
    <citation type="journal article" date="2017" name="Syst. Appl. Microbiol.">
        <title>Soybeans inoculated with root zone soils of Canadian native legumes harbour diverse and novel Bradyrhizobium spp. that possess agricultural potential.</title>
        <authorList>
            <person name="Bromfield E.S.P."/>
            <person name="Cloutier S."/>
            <person name="Tambong J.T."/>
            <person name="Tran Thi T.V."/>
        </authorList>
    </citation>
    <scope>NUCLEOTIDE SEQUENCE [LARGE SCALE GENOMIC DNA]</scope>
    <source>
        <strain evidence="8 9">323S2</strain>
    </source>
</reference>
<organism evidence="7">
    <name type="scientific">Bradyrhizobium barranii subsp. barranii</name>
    <dbReference type="NCBI Taxonomy" id="2823807"/>
    <lineage>
        <taxon>Bacteria</taxon>
        <taxon>Pseudomonadati</taxon>
        <taxon>Pseudomonadota</taxon>
        <taxon>Alphaproteobacteria</taxon>
        <taxon>Hyphomicrobiales</taxon>
        <taxon>Nitrobacteraceae</taxon>
        <taxon>Bradyrhizobium</taxon>
        <taxon>Bradyrhizobium barranii</taxon>
    </lineage>
</organism>
<feature type="chain" id="PRO_5030514081" evidence="5">
    <location>
        <begin position="19"/>
        <end position="609"/>
    </location>
</feature>
<evidence type="ECO:0000259" key="6">
    <source>
        <dbReference type="Pfam" id="PF00496"/>
    </source>
</evidence>
<evidence type="ECO:0000256" key="5">
    <source>
        <dbReference type="SAM" id="SignalP"/>
    </source>
</evidence>
<comment type="subcellular location">
    <subcellularLocation>
        <location evidence="1">Periplasm</location>
    </subcellularLocation>
</comment>
<comment type="similarity">
    <text evidence="2">Belongs to the bacterial solute-binding protein 5 family.</text>
</comment>
<dbReference type="InterPro" id="IPR030678">
    <property type="entry name" value="Peptide/Ni-bd"/>
</dbReference>
<keyword evidence="4 5" id="KW-0732">Signal</keyword>
<dbReference type="EMBL" id="JACBFH010000004">
    <property type="protein sequence ID" value="NYY96821.1"/>
    <property type="molecule type" value="Genomic_DNA"/>
</dbReference>
<evidence type="ECO:0000256" key="4">
    <source>
        <dbReference type="ARBA" id="ARBA00022729"/>
    </source>
</evidence>
<keyword evidence="8" id="KW-0614">Plasmid</keyword>
<keyword evidence="3" id="KW-0813">Transport</keyword>
<reference evidence="8 9" key="3">
    <citation type="journal article" date="2022" name="Int. J. Syst. Evol. Microbiol.">
        <title>Strains of Bradyrhizobium barranii sp. nov. associated with legumes native to Canada are symbionts of soybeans and belong to different subspecies (subsp. barranii subsp. nov. and subsp. apii subsp. nov.) and symbiovars (sv. glycinearum and sv. septentrionale).</title>
        <authorList>
            <person name="Bromfield E.S.P."/>
            <person name="Cloutier S."/>
            <person name="Wasai-Hara S."/>
            <person name="Minamisawa K."/>
        </authorList>
    </citation>
    <scope>NUCLEOTIDE SEQUENCE [LARGE SCALE GENOMIC DNA]</scope>
    <source>
        <strain evidence="9">323S2</strain>
        <plasmid evidence="8 9">pBb323S2a</plasmid>
    </source>
</reference>
<evidence type="ECO:0000256" key="3">
    <source>
        <dbReference type="ARBA" id="ARBA00022448"/>
    </source>
</evidence>
<evidence type="ECO:0000313" key="8">
    <source>
        <dbReference type="EMBL" id="UGX89720.1"/>
    </source>
</evidence>
<dbReference type="Gene3D" id="3.90.76.10">
    <property type="entry name" value="Dipeptide-binding Protein, Domain 1"/>
    <property type="match status" value="1"/>
</dbReference>
<dbReference type="GO" id="GO:0015833">
    <property type="term" value="P:peptide transport"/>
    <property type="evidence" value="ECO:0007669"/>
    <property type="project" value="TreeGrafter"/>
</dbReference>
<feature type="domain" description="Solute-binding protein family 5" evidence="6">
    <location>
        <begin position="89"/>
        <end position="502"/>
    </location>
</feature>
<dbReference type="Gene3D" id="3.40.190.10">
    <property type="entry name" value="Periplasmic binding protein-like II"/>
    <property type="match status" value="1"/>
</dbReference>
<dbReference type="Pfam" id="PF00496">
    <property type="entry name" value="SBP_bac_5"/>
    <property type="match status" value="1"/>
</dbReference>
<dbReference type="PANTHER" id="PTHR30290">
    <property type="entry name" value="PERIPLASMIC BINDING COMPONENT OF ABC TRANSPORTER"/>
    <property type="match status" value="1"/>
</dbReference>
<dbReference type="InterPro" id="IPR000914">
    <property type="entry name" value="SBP_5_dom"/>
</dbReference>
<proteinExistence type="inferred from homology"/>
<dbReference type="GO" id="GO:1904680">
    <property type="term" value="F:peptide transmembrane transporter activity"/>
    <property type="evidence" value="ECO:0007669"/>
    <property type="project" value="TreeGrafter"/>
</dbReference>
<name>A0A7Z0QMP6_9BRAD</name>
<accession>A0A7Z0QMP6</accession>
<dbReference type="PANTHER" id="PTHR30290:SF9">
    <property type="entry name" value="OLIGOPEPTIDE-BINDING PROTEIN APPA"/>
    <property type="match status" value="1"/>
</dbReference>
<dbReference type="GO" id="GO:0043190">
    <property type="term" value="C:ATP-binding cassette (ABC) transporter complex"/>
    <property type="evidence" value="ECO:0007669"/>
    <property type="project" value="InterPro"/>
</dbReference>
<evidence type="ECO:0000256" key="2">
    <source>
        <dbReference type="ARBA" id="ARBA00005695"/>
    </source>
</evidence>
<dbReference type="PIRSF" id="PIRSF002741">
    <property type="entry name" value="MppA"/>
    <property type="match status" value="1"/>
</dbReference>
<feature type="signal peptide" evidence="5">
    <location>
        <begin position="1"/>
        <end position="18"/>
    </location>
</feature>
<protein>
    <submittedName>
        <fullName evidence="7">ABC transporter substrate-binding protein</fullName>
    </submittedName>
</protein>
<dbReference type="Proteomes" id="UP000564836">
    <property type="component" value="Plasmid pBb323S2a"/>
</dbReference>
<dbReference type="Gene3D" id="3.10.105.10">
    <property type="entry name" value="Dipeptide-binding Protein, Domain 3"/>
    <property type="match status" value="1"/>
</dbReference>
<dbReference type="InterPro" id="IPR039424">
    <property type="entry name" value="SBP_5"/>
</dbReference>
<reference evidence="7" key="2">
    <citation type="submission" date="2020-06" db="EMBL/GenBank/DDBJ databases">
        <title>Whole Genome Sequence of Bradyrhizobium sp. Strain 323S2.</title>
        <authorList>
            <person name="Bromfield E.S.P."/>
        </authorList>
    </citation>
    <scope>NUCLEOTIDE SEQUENCE [LARGE SCALE GENOMIC DNA]</scope>
    <source>
        <strain evidence="7">323S2</strain>
    </source>
</reference>